<evidence type="ECO:0000256" key="1">
    <source>
        <dbReference type="SAM" id="Phobius"/>
    </source>
</evidence>
<accession>A0A2S5A028</accession>
<feature type="transmembrane region" description="Helical" evidence="1">
    <location>
        <begin position="40"/>
        <end position="60"/>
    </location>
</feature>
<gene>
    <name evidence="2" type="ORF">C3L50_15680</name>
</gene>
<dbReference type="EMBL" id="PQVG01000013">
    <property type="protein sequence ID" value="POY35905.1"/>
    <property type="molecule type" value="Genomic_DNA"/>
</dbReference>
<keyword evidence="1" id="KW-1133">Transmembrane helix</keyword>
<dbReference type="Proteomes" id="UP000237310">
    <property type="component" value="Unassembled WGS sequence"/>
</dbReference>
<reference evidence="2 3" key="1">
    <citation type="submission" date="2018-01" db="EMBL/GenBank/DDBJ databases">
        <authorList>
            <person name="Gaut B.S."/>
            <person name="Morton B.R."/>
            <person name="Clegg M.T."/>
            <person name="Duvall M.R."/>
        </authorList>
    </citation>
    <scope>NUCLEOTIDE SEQUENCE [LARGE SCALE GENOMIC DNA]</scope>
    <source>
        <strain evidence="2 3">HR-AY</strain>
    </source>
</reference>
<evidence type="ECO:0000313" key="3">
    <source>
        <dbReference type="Proteomes" id="UP000237310"/>
    </source>
</evidence>
<dbReference type="AlphaFoldDB" id="A0A2S5A028"/>
<organism evidence="2 3">
    <name type="scientific">Flavobacterium alvei</name>
    <dbReference type="NCBI Taxonomy" id="2080416"/>
    <lineage>
        <taxon>Bacteria</taxon>
        <taxon>Pseudomonadati</taxon>
        <taxon>Bacteroidota</taxon>
        <taxon>Flavobacteriia</taxon>
        <taxon>Flavobacteriales</taxon>
        <taxon>Flavobacteriaceae</taxon>
        <taxon>Flavobacterium</taxon>
    </lineage>
</organism>
<keyword evidence="1" id="KW-0812">Transmembrane</keyword>
<proteinExistence type="predicted"/>
<dbReference type="RefSeq" id="WP_103807132.1">
    <property type="nucleotide sequence ID" value="NZ_PQVG01000013.1"/>
</dbReference>
<keyword evidence="3" id="KW-1185">Reference proteome</keyword>
<protein>
    <submittedName>
        <fullName evidence="2">Uncharacterized protein</fullName>
    </submittedName>
</protein>
<keyword evidence="1" id="KW-0472">Membrane</keyword>
<comment type="caution">
    <text evidence="2">The sequence shown here is derived from an EMBL/GenBank/DDBJ whole genome shotgun (WGS) entry which is preliminary data.</text>
</comment>
<sequence>MFSQGQMLFAGFFVVVFIIAMIYAYRKDAKLHKLFYQGNFKILIGFALFIVLLFVIKIFFKR</sequence>
<feature type="transmembrane region" description="Helical" evidence="1">
    <location>
        <begin position="7"/>
        <end position="25"/>
    </location>
</feature>
<evidence type="ECO:0000313" key="2">
    <source>
        <dbReference type="EMBL" id="POY35905.1"/>
    </source>
</evidence>
<name>A0A2S5A028_9FLAO</name>